<keyword evidence="12" id="KW-1185">Reference proteome</keyword>
<sequence>MTSQADQSASTPTLDAAESSSLAVAFSSATAAGQIAELTQFNNMSTKQFDLAAYSLNYTQTGCFRPGALPVALAENDTCLLGWHCPASNDEYPPQYCPPYEQCTVIRSTKGTCNIQGVLEPHICADGFYCPPGGKQQIVCPKGTFCPTGSYQPLNCSFGALCVQGSRRQIVTVPMGVMVAIDVALAILVGVGFAISRWRKSRPKQYTTLDQTDRAGDDIELLAAQGAVGKSASPRLSVSTPREDAPKPLRPSSTHTRRASGMVDNMDGAMDDDDLSQYDDVDAIEDDFHNSPDMQRFIRSMSRTIETNSIGLSFDFENLSFETRRGKKILQDVTGTMPRGSCWGVMGGSGAGKSTFVNVLMGKLTATGGTIKINGWVKDMHLYKKLIGYVPQDDILFPELTVRENILHSARIRLPASWRDKAIQDHVDSLIGCLQLTHVQHSRVGDARAPVISGGQRKRVNIGMELAAAPMAIFLDEPTSGLDATSAATIMRLLKAISRLGVTTIAIIHQPREQIFYGFDQLLLLAQGRSVYSGATEDVQQYFESLGFAFPQRSNPADTLIDIITGDGAQYTLGAGRRETDARTLIDEWKSRGQYGLHHHKHLTVSLDGTPAKRNRRTSNQSINSTVEQEESLRRTMRARGATWPAQVFHCWKRAMTQQVRNATSFFFEIGVGGLAGVIIGLSAFAANGHLFQGVYHPPFTMLSSAVDYNSTPQIGLLGAMAIGLAASAPGFWVFGEEKMMYYRETASGHSRSAYYLGKLLSTLVRIALSSLHFTVFLGVLATPLISFPRMYAANLLYFWCIYGLASVVSMLVKREDGPLIAVLASLVIGVLGGVAPPLSKVKMWHMEWFWRLSPGVWFTESYVTENWTPMGYLYQTDLASETVGFTLGQFGLDIGTLFLIGCVYRVVAYLALIAVHRDKQR</sequence>
<dbReference type="GO" id="GO:0016887">
    <property type="term" value="F:ATP hydrolysis activity"/>
    <property type="evidence" value="ECO:0007669"/>
    <property type="project" value="InterPro"/>
</dbReference>
<dbReference type="InterPro" id="IPR050352">
    <property type="entry name" value="ABCG_transporters"/>
</dbReference>
<evidence type="ECO:0000256" key="3">
    <source>
        <dbReference type="ARBA" id="ARBA00022692"/>
    </source>
</evidence>
<keyword evidence="4" id="KW-0547">Nucleotide-binding</keyword>
<comment type="subcellular location">
    <subcellularLocation>
        <location evidence="1">Membrane</location>
        <topology evidence="1">Multi-pass membrane protein</topology>
    </subcellularLocation>
</comment>
<feature type="transmembrane region" description="Helical" evidence="9">
    <location>
        <begin position="895"/>
        <end position="916"/>
    </location>
</feature>
<dbReference type="SUPFAM" id="SSF52540">
    <property type="entry name" value="P-loop containing nucleoside triphosphate hydrolases"/>
    <property type="match status" value="1"/>
</dbReference>
<dbReference type="InterPro" id="IPR043926">
    <property type="entry name" value="ABCG_dom"/>
</dbReference>
<dbReference type="Pfam" id="PF19055">
    <property type="entry name" value="ABC2_membrane_7"/>
    <property type="match status" value="1"/>
</dbReference>
<feature type="transmembrane region" description="Helical" evidence="9">
    <location>
        <begin position="792"/>
        <end position="813"/>
    </location>
</feature>
<dbReference type="GO" id="GO:0140359">
    <property type="term" value="F:ABC-type transporter activity"/>
    <property type="evidence" value="ECO:0007669"/>
    <property type="project" value="InterPro"/>
</dbReference>
<evidence type="ECO:0000256" key="5">
    <source>
        <dbReference type="ARBA" id="ARBA00022840"/>
    </source>
</evidence>
<keyword evidence="3 9" id="KW-0812">Transmembrane</keyword>
<accession>A0A4U0X4U9</accession>
<organism evidence="11 12">
    <name type="scientific">Friedmanniomyces simplex</name>
    <dbReference type="NCBI Taxonomy" id="329884"/>
    <lineage>
        <taxon>Eukaryota</taxon>
        <taxon>Fungi</taxon>
        <taxon>Dikarya</taxon>
        <taxon>Ascomycota</taxon>
        <taxon>Pezizomycotina</taxon>
        <taxon>Dothideomycetes</taxon>
        <taxon>Dothideomycetidae</taxon>
        <taxon>Mycosphaerellales</taxon>
        <taxon>Teratosphaeriaceae</taxon>
        <taxon>Friedmanniomyces</taxon>
    </lineage>
</organism>
<dbReference type="InterPro" id="IPR003439">
    <property type="entry name" value="ABC_transporter-like_ATP-bd"/>
</dbReference>
<dbReference type="FunFam" id="3.40.50.300:FF:000367">
    <property type="entry name" value="ABC transporter G family member 24"/>
    <property type="match status" value="1"/>
</dbReference>
<name>A0A4U0X4U9_9PEZI</name>
<dbReference type="CDD" id="cd03213">
    <property type="entry name" value="ABCG_EPDR"/>
    <property type="match status" value="1"/>
</dbReference>
<feature type="transmembrane region" description="Helical" evidence="9">
    <location>
        <begin position="173"/>
        <end position="195"/>
    </location>
</feature>
<evidence type="ECO:0000256" key="4">
    <source>
        <dbReference type="ARBA" id="ARBA00022741"/>
    </source>
</evidence>
<keyword evidence="7 9" id="KW-0472">Membrane</keyword>
<evidence type="ECO:0000256" key="8">
    <source>
        <dbReference type="SAM" id="MobiDB-lite"/>
    </source>
</evidence>
<dbReference type="GO" id="GO:0016020">
    <property type="term" value="C:membrane"/>
    <property type="evidence" value="ECO:0007669"/>
    <property type="project" value="UniProtKB-SubCell"/>
</dbReference>
<dbReference type="Pfam" id="PF00005">
    <property type="entry name" value="ABC_tran"/>
    <property type="match status" value="1"/>
</dbReference>
<evidence type="ECO:0000256" key="6">
    <source>
        <dbReference type="ARBA" id="ARBA00022989"/>
    </source>
</evidence>
<dbReference type="Gene3D" id="3.40.50.300">
    <property type="entry name" value="P-loop containing nucleotide triphosphate hydrolases"/>
    <property type="match status" value="1"/>
</dbReference>
<keyword evidence="2" id="KW-0813">Transport</keyword>
<dbReference type="PROSITE" id="PS00211">
    <property type="entry name" value="ABC_TRANSPORTER_1"/>
    <property type="match status" value="1"/>
</dbReference>
<dbReference type="PANTHER" id="PTHR48041">
    <property type="entry name" value="ABC TRANSPORTER G FAMILY MEMBER 28"/>
    <property type="match status" value="1"/>
</dbReference>
<comment type="caution">
    <text evidence="11">The sequence shown here is derived from an EMBL/GenBank/DDBJ whole genome shotgun (WGS) entry which is preliminary data.</text>
</comment>
<evidence type="ECO:0000256" key="9">
    <source>
        <dbReference type="SAM" id="Phobius"/>
    </source>
</evidence>
<dbReference type="STRING" id="329884.A0A4U0X4U9"/>
<feature type="transmembrane region" description="Helical" evidence="9">
    <location>
        <begin position="820"/>
        <end position="839"/>
    </location>
</feature>
<gene>
    <name evidence="11" type="ORF">B0A55_07163</name>
</gene>
<evidence type="ECO:0000256" key="1">
    <source>
        <dbReference type="ARBA" id="ARBA00004141"/>
    </source>
</evidence>
<feature type="domain" description="ABC transporter" evidence="10">
    <location>
        <begin position="314"/>
        <end position="552"/>
    </location>
</feature>
<proteinExistence type="predicted"/>
<feature type="compositionally biased region" description="Polar residues" evidence="8">
    <location>
        <begin position="618"/>
        <end position="627"/>
    </location>
</feature>
<keyword evidence="5" id="KW-0067">ATP-binding</keyword>
<dbReference type="InterPro" id="IPR003593">
    <property type="entry name" value="AAA+_ATPase"/>
</dbReference>
<dbReference type="PANTHER" id="PTHR48041:SF91">
    <property type="entry name" value="ABC TRANSPORTER G FAMILY MEMBER 28"/>
    <property type="match status" value="1"/>
</dbReference>
<feature type="region of interest" description="Disordered" evidence="8">
    <location>
        <begin position="230"/>
        <end position="268"/>
    </location>
</feature>
<dbReference type="InterPro" id="IPR017871">
    <property type="entry name" value="ABC_transporter-like_CS"/>
</dbReference>
<dbReference type="AlphaFoldDB" id="A0A4U0X4U9"/>
<dbReference type="InterPro" id="IPR027417">
    <property type="entry name" value="P-loop_NTPase"/>
</dbReference>
<evidence type="ECO:0000256" key="7">
    <source>
        <dbReference type="ARBA" id="ARBA00023136"/>
    </source>
</evidence>
<dbReference type="SMART" id="SM00382">
    <property type="entry name" value="AAA"/>
    <property type="match status" value="1"/>
</dbReference>
<evidence type="ECO:0000259" key="10">
    <source>
        <dbReference type="PROSITE" id="PS50893"/>
    </source>
</evidence>
<feature type="transmembrane region" description="Helical" evidence="9">
    <location>
        <begin position="756"/>
        <end position="786"/>
    </location>
</feature>
<feature type="transmembrane region" description="Helical" evidence="9">
    <location>
        <begin position="715"/>
        <end position="735"/>
    </location>
</feature>
<dbReference type="OrthoDB" id="66620at2759"/>
<dbReference type="EMBL" id="NAJQ01000353">
    <property type="protein sequence ID" value="TKA71440.1"/>
    <property type="molecule type" value="Genomic_DNA"/>
</dbReference>
<evidence type="ECO:0000313" key="11">
    <source>
        <dbReference type="EMBL" id="TKA71440.1"/>
    </source>
</evidence>
<feature type="transmembrane region" description="Helical" evidence="9">
    <location>
        <begin position="666"/>
        <end position="687"/>
    </location>
</feature>
<dbReference type="PROSITE" id="PS50893">
    <property type="entry name" value="ABC_TRANSPORTER_2"/>
    <property type="match status" value="1"/>
</dbReference>
<evidence type="ECO:0000313" key="12">
    <source>
        <dbReference type="Proteomes" id="UP000309340"/>
    </source>
</evidence>
<keyword evidence="6 9" id="KW-1133">Transmembrane helix</keyword>
<dbReference type="Proteomes" id="UP000309340">
    <property type="component" value="Unassembled WGS sequence"/>
</dbReference>
<protein>
    <recommendedName>
        <fullName evidence="10">ABC transporter domain-containing protein</fullName>
    </recommendedName>
</protein>
<evidence type="ECO:0000256" key="2">
    <source>
        <dbReference type="ARBA" id="ARBA00022448"/>
    </source>
</evidence>
<reference evidence="11 12" key="1">
    <citation type="submission" date="2017-03" db="EMBL/GenBank/DDBJ databases">
        <title>Genomes of endolithic fungi from Antarctica.</title>
        <authorList>
            <person name="Coleine C."/>
            <person name="Masonjones S."/>
            <person name="Stajich J.E."/>
        </authorList>
    </citation>
    <scope>NUCLEOTIDE SEQUENCE [LARGE SCALE GENOMIC DNA]</scope>
    <source>
        <strain evidence="11 12">CCFEE 5184</strain>
    </source>
</reference>
<dbReference type="GO" id="GO:0005524">
    <property type="term" value="F:ATP binding"/>
    <property type="evidence" value="ECO:0007669"/>
    <property type="project" value="UniProtKB-KW"/>
</dbReference>
<feature type="region of interest" description="Disordered" evidence="8">
    <location>
        <begin position="610"/>
        <end position="631"/>
    </location>
</feature>